<dbReference type="EMBL" id="JACHMO010000001">
    <property type="protein sequence ID" value="MBB5804851.1"/>
    <property type="molecule type" value="Genomic_DNA"/>
</dbReference>
<evidence type="ECO:0000313" key="1">
    <source>
        <dbReference type="EMBL" id="MBB5804851.1"/>
    </source>
</evidence>
<keyword evidence="2" id="KW-1185">Reference proteome</keyword>
<name>A0A7W9M2D8_9PSEU</name>
<accession>A0A7W9M2D8</accession>
<proteinExistence type="predicted"/>
<dbReference type="AlphaFoldDB" id="A0A7W9M2D8"/>
<gene>
    <name evidence="1" type="ORF">F4560_004619</name>
</gene>
<reference evidence="1 2" key="1">
    <citation type="submission" date="2020-08" db="EMBL/GenBank/DDBJ databases">
        <title>Sequencing the genomes of 1000 actinobacteria strains.</title>
        <authorList>
            <person name="Klenk H.-P."/>
        </authorList>
    </citation>
    <scope>NUCLEOTIDE SEQUENCE [LARGE SCALE GENOMIC DNA]</scope>
    <source>
        <strain evidence="1 2">DSM 45486</strain>
    </source>
</reference>
<comment type="caution">
    <text evidence="1">The sequence shown here is derived from an EMBL/GenBank/DDBJ whole genome shotgun (WGS) entry which is preliminary data.</text>
</comment>
<dbReference type="Proteomes" id="UP000552097">
    <property type="component" value="Unassembled WGS sequence"/>
</dbReference>
<sequence length="33" mass="3575">MLGATTDKTVTGTSGIVRQRLYRQVVKAPTLGR</sequence>
<organism evidence="1 2">
    <name type="scientific">Saccharothrix ecbatanensis</name>
    <dbReference type="NCBI Taxonomy" id="1105145"/>
    <lineage>
        <taxon>Bacteria</taxon>
        <taxon>Bacillati</taxon>
        <taxon>Actinomycetota</taxon>
        <taxon>Actinomycetes</taxon>
        <taxon>Pseudonocardiales</taxon>
        <taxon>Pseudonocardiaceae</taxon>
        <taxon>Saccharothrix</taxon>
    </lineage>
</organism>
<protein>
    <submittedName>
        <fullName evidence="1">Uncharacterized protein</fullName>
    </submittedName>
</protein>
<evidence type="ECO:0000313" key="2">
    <source>
        <dbReference type="Proteomes" id="UP000552097"/>
    </source>
</evidence>